<dbReference type="EC" id="2.1.1.228" evidence="10"/>
<dbReference type="Proteomes" id="UP001162031">
    <property type="component" value="Unassembled WGS sequence"/>
</dbReference>
<dbReference type="InterPro" id="IPR025792">
    <property type="entry name" value="tRNA_Gua_MeTrfase_euk"/>
</dbReference>
<dbReference type="GO" id="GO:0070901">
    <property type="term" value="P:mitochondrial tRNA methylation"/>
    <property type="evidence" value="ECO:0007669"/>
    <property type="project" value="UniProtKB-ARBA"/>
</dbReference>
<comment type="caution">
    <text evidence="12">The sequence shown here is derived from an EMBL/GenBank/DDBJ whole genome shotgun (WGS) entry which is preliminary data.</text>
</comment>
<evidence type="ECO:0000313" key="12">
    <source>
        <dbReference type="EMBL" id="CAI5729757.1"/>
    </source>
</evidence>
<evidence type="ECO:0000256" key="2">
    <source>
        <dbReference type="ARBA" id="ARBA00022490"/>
    </source>
</evidence>
<keyword evidence="13" id="KW-1185">Reference proteome</keyword>
<keyword evidence="4 10" id="KW-0808">Transferase</keyword>
<evidence type="ECO:0000256" key="9">
    <source>
        <dbReference type="ARBA" id="ARBA00047783"/>
    </source>
</evidence>
<dbReference type="InterPro" id="IPR056743">
    <property type="entry name" value="TRM5-TYW2-like_MTfase"/>
</dbReference>
<feature type="domain" description="SAM-dependent methyltransferase TRM5/TYW2-type" evidence="11">
    <location>
        <begin position="127"/>
        <end position="384"/>
    </location>
</feature>
<dbReference type="Pfam" id="PF25133">
    <property type="entry name" value="TYW2_N_2"/>
    <property type="match status" value="1"/>
</dbReference>
<proteinExistence type="inferred from homology"/>
<evidence type="ECO:0000256" key="7">
    <source>
        <dbReference type="ARBA" id="ARBA00023128"/>
    </source>
</evidence>
<evidence type="ECO:0000256" key="6">
    <source>
        <dbReference type="ARBA" id="ARBA00022694"/>
    </source>
</evidence>
<accession>A0AAV0TZ71</accession>
<comment type="function">
    <text evidence="10">Specifically methylates the N1 position of guanosine-37 in various cytoplasmic and mitochondrial tRNAs. Methylation is not dependent on the nature of the nucleoside 5' of the target nucleoside. This is the first step in the biosynthesis of wybutosine (yW), a modified base adjacent to the anticodon of tRNAs and required for accurate decoding.</text>
</comment>
<dbReference type="FunFam" id="3.30.300.110:FF:000001">
    <property type="entry name" value="tRNA (guanine(37)-N1)-methyltransferase"/>
    <property type="match status" value="1"/>
</dbReference>
<dbReference type="FunFam" id="3.40.50.150:FF:000795">
    <property type="entry name" value="tRNA (guanine(37)-N1)-methyltransferase"/>
    <property type="match status" value="1"/>
</dbReference>
<keyword evidence="5 10" id="KW-0949">S-adenosyl-L-methionine</keyword>
<evidence type="ECO:0000256" key="3">
    <source>
        <dbReference type="ARBA" id="ARBA00022603"/>
    </source>
</evidence>
<dbReference type="GO" id="GO:0005634">
    <property type="term" value="C:nucleus"/>
    <property type="evidence" value="ECO:0007669"/>
    <property type="project" value="UniProtKB-SubCell"/>
</dbReference>
<organism evidence="12 13">
    <name type="scientific">Hyaloperonospora brassicae</name>
    <name type="common">Brassica downy mildew</name>
    <name type="synonym">Peronospora brassicae</name>
    <dbReference type="NCBI Taxonomy" id="162125"/>
    <lineage>
        <taxon>Eukaryota</taxon>
        <taxon>Sar</taxon>
        <taxon>Stramenopiles</taxon>
        <taxon>Oomycota</taxon>
        <taxon>Peronosporomycetes</taxon>
        <taxon>Peronosporales</taxon>
        <taxon>Peronosporaceae</taxon>
        <taxon>Hyaloperonospora</taxon>
    </lineage>
</organism>
<dbReference type="EMBL" id="CANTFL010001005">
    <property type="protein sequence ID" value="CAI5729757.1"/>
    <property type="molecule type" value="Genomic_DNA"/>
</dbReference>
<dbReference type="GO" id="GO:0052906">
    <property type="term" value="F:tRNA (guanine(37)-N1)-methyltransferase activity"/>
    <property type="evidence" value="ECO:0007669"/>
    <property type="project" value="UniProtKB-UniRule"/>
</dbReference>
<comment type="subcellular location">
    <subcellularLocation>
        <location evidence="10">Mitochondrion matrix</location>
    </subcellularLocation>
    <subcellularLocation>
        <location evidence="10">Nucleus</location>
    </subcellularLocation>
    <subcellularLocation>
        <location evidence="10">Cytoplasm</location>
    </subcellularLocation>
    <text evidence="10">Predominantly in the mitochondria and in the nucleus.</text>
</comment>
<evidence type="ECO:0000259" key="11">
    <source>
        <dbReference type="PROSITE" id="PS51684"/>
    </source>
</evidence>
<keyword evidence="8 10" id="KW-0539">Nucleus</keyword>
<dbReference type="CDD" id="cd02440">
    <property type="entry name" value="AdoMet_MTases"/>
    <property type="match status" value="1"/>
</dbReference>
<evidence type="ECO:0000256" key="10">
    <source>
        <dbReference type="HAMAP-Rule" id="MF_03152"/>
    </source>
</evidence>
<dbReference type="GO" id="GO:0002939">
    <property type="term" value="P:tRNA N1-guanine methylation"/>
    <property type="evidence" value="ECO:0007669"/>
    <property type="project" value="TreeGrafter"/>
</dbReference>
<dbReference type="PANTHER" id="PTHR23245:SF36">
    <property type="entry name" value="TRNA (GUANINE(37)-N1)-METHYLTRANSFERASE"/>
    <property type="match status" value="1"/>
</dbReference>
<feature type="binding site" evidence="10">
    <location>
        <begin position="254"/>
        <end position="255"/>
    </location>
    <ligand>
        <name>S-adenosyl-L-methionine</name>
        <dbReference type="ChEBI" id="CHEBI:59789"/>
    </ligand>
</feature>
<dbReference type="InterPro" id="IPR030382">
    <property type="entry name" value="MeTrfase_TRM5/TYW2"/>
</dbReference>
<dbReference type="SUPFAM" id="SSF53335">
    <property type="entry name" value="S-adenosyl-L-methionine-dependent methyltransferases"/>
    <property type="match status" value="1"/>
</dbReference>
<dbReference type="Gene3D" id="3.30.300.110">
    <property type="entry name" value="Met-10+ protein-like domains"/>
    <property type="match status" value="1"/>
</dbReference>
<dbReference type="AlphaFoldDB" id="A0AAV0TZ71"/>
<name>A0AAV0TZ71_HYABA</name>
<dbReference type="HAMAP" id="MF_03152">
    <property type="entry name" value="TRM5"/>
    <property type="match status" value="1"/>
</dbReference>
<evidence type="ECO:0000256" key="5">
    <source>
        <dbReference type="ARBA" id="ARBA00022691"/>
    </source>
</evidence>
<sequence length="411" mass="46709">MSLAGLDKNVFKKTLAVVGVRVEAKKIGAVIKKLHGHLLNLPRLRNVVPDPIQADPHKNASSKLILLETDVKDTETLQPLDEEIVSFLKQESLAIVRHAIELDYSYFAVDQVLSELLPKGIDIPSSFETVGHIAHLNLRDRQLPYKRVIGQVILDKNAQIRTVVNKTENIETKFRTFPMEVLAGEDNMDVVVHESKATFKFNYAEVYWNSRLQQEHLRIIRCIKPSDVVCDMMCGIGPFAIPVAMKGAKVYANDLNPRSYHYLKENIALNKVDELVTPYNLDGRVFLAQLLDEKQQFTHVLMNLPAIALEFLDAFPRQFDHWEGELPFIHCYCFSNAADVEKDVKERVETIMGGELDLDRTSVHHVRDVAPKKAMVCISFQLPESIAFSSERLAMKQNDLKRRKVEAETLA</sequence>
<dbReference type="InterPro" id="IPR029063">
    <property type="entry name" value="SAM-dependent_MTases_sf"/>
</dbReference>
<dbReference type="InterPro" id="IPR056744">
    <property type="entry name" value="TRM5/TYW2-like_N"/>
</dbReference>
<feature type="binding site" evidence="10">
    <location>
        <begin position="282"/>
        <end position="283"/>
    </location>
    <ligand>
        <name>S-adenosyl-L-methionine</name>
        <dbReference type="ChEBI" id="CHEBI:59789"/>
    </ligand>
</feature>
<reference evidence="12" key="1">
    <citation type="submission" date="2022-12" db="EMBL/GenBank/DDBJ databases">
        <authorList>
            <person name="Webb A."/>
        </authorList>
    </citation>
    <scope>NUCLEOTIDE SEQUENCE</scope>
    <source>
        <strain evidence="12">Hp1</strain>
    </source>
</reference>
<keyword evidence="3 10" id="KW-0489">Methyltransferase</keyword>
<dbReference type="Gene3D" id="3.40.50.150">
    <property type="entry name" value="Vaccinia Virus protein VP39"/>
    <property type="match status" value="1"/>
</dbReference>
<evidence type="ECO:0000313" key="13">
    <source>
        <dbReference type="Proteomes" id="UP001162031"/>
    </source>
</evidence>
<keyword evidence="2 10" id="KW-0963">Cytoplasm</keyword>
<protein>
    <recommendedName>
        <fullName evidence="10">tRNA (guanine(37)-N1)-methyltransferase</fullName>
        <ecNumber evidence="10">2.1.1.228</ecNumber>
    </recommendedName>
    <alternativeName>
        <fullName evidence="10">M1G-methyltransferase</fullName>
    </alternativeName>
    <alternativeName>
        <fullName evidence="10">tRNA [GM37] methyltransferase</fullName>
    </alternativeName>
    <alternativeName>
        <fullName evidence="10">tRNA methyltransferase 5 homolog</fullName>
    </alternativeName>
</protein>
<evidence type="ECO:0000256" key="4">
    <source>
        <dbReference type="ARBA" id="ARBA00022679"/>
    </source>
</evidence>
<evidence type="ECO:0000256" key="1">
    <source>
        <dbReference type="ARBA" id="ARBA00009775"/>
    </source>
</evidence>
<evidence type="ECO:0000256" key="8">
    <source>
        <dbReference type="ARBA" id="ARBA00023242"/>
    </source>
</evidence>
<feature type="binding site" evidence="10">
    <location>
        <position position="216"/>
    </location>
    <ligand>
        <name>S-adenosyl-L-methionine</name>
        <dbReference type="ChEBI" id="CHEBI:59789"/>
    </ligand>
</feature>
<dbReference type="Pfam" id="PF02475">
    <property type="entry name" value="TRM5-TYW2_MTfase"/>
    <property type="match status" value="1"/>
</dbReference>
<comment type="similarity">
    <text evidence="10">Belongs to the TRM5 / TYW2 family.</text>
</comment>
<keyword evidence="7 10" id="KW-0496">Mitochondrion</keyword>
<dbReference type="PANTHER" id="PTHR23245">
    <property type="entry name" value="TRNA METHYLTRANSFERASE"/>
    <property type="match status" value="1"/>
</dbReference>
<feature type="binding site" evidence="10">
    <location>
        <position position="303"/>
    </location>
    <ligand>
        <name>S-adenosyl-L-methionine</name>
        <dbReference type="ChEBI" id="CHEBI:59789"/>
    </ligand>
</feature>
<dbReference type="GO" id="GO:0005759">
    <property type="term" value="C:mitochondrial matrix"/>
    <property type="evidence" value="ECO:0007669"/>
    <property type="project" value="UniProtKB-SubCell"/>
</dbReference>
<comment type="catalytic activity">
    <reaction evidence="9 10">
        <text>guanosine(37) in tRNA + S-adenosyl-L-methionine = N(1)-methylguanosine(37) in tRNA + S-adenosyl-L-homocysteine + H(+)</text>
        <dbReference type="Rhea" id="RHEA:36899"/>
        <dbReference type="Rhea" id="RHEA-COMP:10145"/>
        <dbReference type="Rhea" id="RHEA-COMP:10147"/>
        <dbReference type="ChEBI" id="CHEBI:15378"/>
        <dbReference type="ChEBI" id="CHEBI:57856"/>
        <dbReference type="ChEBI" id="CHEBI:59789"/>
        <dbReference type="ChEBI" id="CHEBI:73542"/>
        <dbReference type="ChEBI" id="CHEBI:74269"/>
        <dbReference type="EC" id="2.1.1.228"/>
    </reaction>
</comment>
<dbReference type="PROSITE" id="PS51684">
    <property type="entry name" value="SAM_MT_TRM5_TYW2"/>
    <property type="match status" value="1"/>
</dbReference>
<gene>
    <name evidence="12" type="ORF">HBR001_LOCUS4640</name>
</gene>
<comment type="similarity">
    <text evidence="1">Belongs to the class I-like SAM-binding methyltransferase superfamily. TRM5/TYW2 family.</text>
</comment>
<keyword evidence="6 10" id="KW-0819">tRNA processing</keyword>
<comment type="subunit">
    <text evidence="10">Monomer.</text>
</comment>